<dbReference type="Pfam" id="PF00107">
    <property type="entry name" value="ADH_zinc_N"/>
    <property type="match status" value="1"/>
</dbReference>
<dbReference type="InterPro" id="IPR047109">
    <property type="entry name" value="CAD-like"/>
</dbReference>
<accession>A0AAV6X0J0</accession>
<dbReference type="AlphaFoldDB" id="A0AAV6X0J0"/>
<dbReference type="EMBL" id="WHWC01000011">
    <property type="protein sequence ID" value="KAG8373457.1"/>
    <property type="molecule type" value="Genomic_DNA"/>
</dbReference>
<dbReference type="Proteomes" id="UP000826271">
    <property type="component" value="Unassembled WGS sequence"/>
</dbReference>
<dbReference type="SUPFAM" id="SSF50129">
    <property type="entry name" value="GroES-like"/>
    <property type="match status" value="1"/>
</dbReference>
<reference evidence="7" key="1">
    <citation type="submission" date="2019-10" db="EMBL/GenBank/DDBJ databases">
        <authorList>
            <person name="Zhang R."/>
            <person name="Pan Y."/>
            <person name="Wang J."/>
            <person name="Ma R."/>
            <person name="Yu S."/>
        </authorList>
    </citation>
    <scope>NUCLEOTIDE SEQUENCE</scope>
    <source>
        <strain evidence="7">LA-IB0</strain>
        <tissue evidence="7">Leaf</tissue>
    </source>
</reference>
<dbReference type="InterPro" id="IPR002328">
    <property type="entry name" value="ADH_Zn_CS"/>
</dbReference>
<gene>
    <name evidence="7" type="ORF">BUALT_Bualt11G0026300</name>
</gene>
<dbReference type="InterPro" id="IPR020843">
    <property type="entry name" value="ER"/>
</dbReference>
<protein>
    <recommendedName>
        <fullName evidence="6">Enoyl reductase (ER) domain-containing protein</fullName>
    </recommendedName>
</protein>
<keyword evidence="2 5" id="KW-0479">Metal-binding</keyword>
<dbReference type="FunFam" id="3.40.50.720:FF:000022">
    <property type="entry name" value="Cinnamyl alcohol dehydrogenase"/>
    <property type="match status" value="1"/>
</dbReference>
<comment type="similarity">
    <text evidence="5">Belongs to the zinc-containing alcohol dehydrogenase family.</text>
</comment>
<dbReference type="InterPro" id="IPR013154">
    <property type="entry name" value="ADH-like_N"/>
</dbReference>
<evidence type="ECO:0000313" key="7">
    <source>
        <dbReference type="EMBL" id="KAG8373457.1"/>
    </source>
</evidence>
<dbReference type="SMART" id="SM00829">
    <property type="entry name" value="PKS_ER"/>
    <property type="match status" value="1"/>
</dbReference>
<comment type="cofactor">
    <cofactor evidence="1 5">
        <name>Zn(2+)</name>
        <dbReference type="ChEBI" id="CHEBI:29105"/>
    </cofactor>
</comment>
<comment type="caution">
    <text evidence="7">The sequence shown here is derived from an EMBL/GenBank/DDBJ whole genome shotgun (WGS) entry which is preliminary data.</text>
</comment>
<evidence type="ECO:0000256" key="5">
    <source>
        <dbReference type="RuleBase" id="RU361277"/>
    </source>
</evidence>
<dbReference type="PROSITE" id="PS00059">
    <property type="entry name" value="ADH_ZINC"/>
    <property type="match status" value="1"/>
</dbReference>
<evidence type="ECO:0000256" key="3">
    <source>
        <dbReference type="ARBA" id="ARBA00022833"/>
    </source>
</evidence>
<sequence>MEAMVGADSSWHAGVHGQFMVSYDCAPHVLDEYDTWATGETDVQFKVLYCGICHSDLHIAKNEWGNTLYPTIPGHEIVGVVTEVGSKVEKFKIGDKVGVGCLVGSCRECAQCKTNEESYCPKPVYSINSVYYDGTVTYGGFSDIMISDEYFIFHWPENLPLESAPLLCAGITTYSPLRRFGLDKPGINVGVVGLGGIGHLTVKFAKALGCKVTVISTSANKKKEAIENLGVDEFLVSHDQEQMQAAAGTLDGIIDTVSAIHPTLPLVNLLKTYGKLIVVGIMEKLDAPIPLMISGGKSIVGSASGGVKETQEMIEFAAKHKVHPDVEIIPIDYVNTAMERLEKGDIKYRFVIDVANSLKKE</sequence>
<dbReference type="CDD" id="cd05283">
    <property type="entry name" value="CAD1"/>
    <property type="match status" value="1"/>
</dbReference>
<organism evidence="7 8">
    <name type="scientific">Buddleja alternifolia</name>
    <dbReference type="NCBI Taxonomy" id="168488"/>
    <lineage>
        <taxon>Eukaryota</taxon>
        <taxon>Viridiplantae</taxon>
        <taxon>Streptophyta</taxon>
        <taxon>Embryophyta</taxon>
        <taxon>Tracheophyta</taxon>
        <taxon>Spermatophyta</taxon>
        <taxon>Magnoliopsida</taxon>
        <taxon>eudicotyledons</taxon>
        <taxon>Gunneridae</taxon>
        <taxon>Pentapetalae</taxon>
        <taxon>asterids</taxon>
        <taxon>lamiids</taxon>
        <taxon>Lamiales</taxon>
        <taxon>Scrophulariaceae</taxon>
        <taxon>Buddlejeae</taxon>
        <taxon>Buddleja</taxon>
    </lineage>
</organism>
<keyword evidence="4" id="KW-0560">Oxidoreductase</keyword>
<dbReference type="Pfam" id="PF08240">
    <property type="entry name" value="ADH_N"/>
    <property type="match status" value="1"/>
</dbReference>
<dbReference type="InterPro" id="IPR011032">
    <property type="entry name" value="GroES-like_sf"/>
</dbReference>
<dbReference type="FunFam" id="3.90.180.10:FF:000100">
    <property type="entry name" value="Putative cinnamyl alcohol dehydrogenase 6"/>
    <property type="match status" value="1"/>
</dbReference>
<dbReference type="SUPFAM" id="SSF51735">
    <property type="entry name" value="NAD(P)-binding Rossmann-fold domains"/>
    <property type="match status" value="1"/>
</dbReference>
<dbReference type="GO" id="GO:0016616">
    <property type="term" value="F:oxidoreductase activity, acting on the CH-OH group of donors, NAD or NADP as acceptor"/>
    <property type="evidence" value="ECO:0007669"/>
    <property type="project" value="InterPro"/>
</dbReference>
<keyword evidence="3 5" id="KW-0862">Zinc</keyword>
<dbReference type="Gene3D" id="3.90.180.10">
    <property type="entry name" value="Medium-chain alcohol dehydrogenases, catalytic domain"/>
    <property type="match status" value="1"/>
</dbReference>
<evidence type="ECO:0000313" key="8">
    <source>
        <dbReference type="Proteomes" id="UP000826271"/>
    </source>
</evidence>
<evidence type="ECO:0000259" key="6">
    <source>
        <dbReference type="SMART" id="SM00829"/>
    </source>
</evidence>
<dbReference type="InterPro" id="IPR013149">
    <property type="entry name" value="ADH-like_C"/>
</dbReference>
<feature type="domain" description="Enoyl reductase (ER)" evidence="6">
    <location>
        <begin position="14"/>
        <end position="352"/>
    </location>
</feature>
<proteinExistence type="inferred from homology"/>
<name>A0AAV6X0J0_9LAMI</name>
<dbReference type="Gene3D" id="3.40.50.720">
    <property type="entry name" value="NAD(P)-binding Rossmann-like Domain"/>
    <property type="match status" value="1"/>
</dbReference>
<evidence type="ECO:0000256" key="2">
    <source>
        <dbReference type="ARBA" id="ARBA00022723"/>
    </source>
</evidence>
<dbReference type="InterPro" id="IPR036291">
    <property type="entry name" value="NAD(P)-bd_dom_sf"/>
</dbReference>
<dbReference type="GO" id="GO:0008270">
    <property type="term" value="F:zinc ion binding"/>
    <property type="evidence" value="ECO:0007669"/>
    <property type="project" value="InterPro"/>
</dbReference>
<evidence type="ECO:0000256" key="4">
    <source>
        <dbReference type="ARBA" id="ARBA00023002"/>
    </source>
</evidence>
<keyword evidence="8" id="KW-1185">Reference proteome</keyword>
<dbReference type="PANTHER" id="PTHR42683">
    <property type="entry name" value="ALDEHYDE REDUCTASE"/>
    <property type="match status" value="1"/>
</dbReference>
<evidence type="ECO:0000256" key="1">
    <source>
        <dbReference type="ARBA" id="ARBA00001947"/>
    </source>
</evidence>